<dbReference type="Proteomes" id="UP000198287">
    <property type="component" value="Unassembled WGS sequence"/>
</dbReference>
<keyword evidence="4" id="KW-1185">Reference proteome</keyword>
<evidence type="ECO:0000256" key="1">
    <source>
        <dbReference type="SAM" id="MobiDB-lite"/>
    </source>
</evidence>
<reference evidence="3 4" key="1">
    <citation type="submission" date="2015-12" db="EMBL/GenBank/DDBJ databases">
        <title>The genome of Folsomia candida.</title>
        <authorList>
            <person name="Faddeeva A."/>
            <person name="Derks M.F."/>
            <person name="Anvar Y."/>
            <person name="Smit S."/>
            <person name="Van Straalen N."/>
            <person name="Roelofs D."/>
        </authorList>
    </citation>
    <scope>NUCLEOTIDE SEQUENCE [LARGE SCALE GENOMIC DNA]</scope>
    <source>
        <strain evidence="3 4">VU population</strain>
        <tissue evidence="3">Whole body</tissue>
    </source>
</reference>
<evidence type="ECO:0000313" key="3">
    <source>
        <dbReference type="EMBL" id="OXA50072.1"/>
    </source>
</evidence>
<protein>
    <recommendedName>
        <fullName evidence="5">Transmembrane protein</fullName>
    </recommendedName>
</protein>
<evidence type="ECO:0000313" key="4">
    <source>
        <dbReference type="Proteomes" id="UP000198287"/>
    </source>
</evidence>
<proteinExistence type="predicted"/>
<dbReference type="EMBL" id="LNIX01000009">
    <property type="protein sequence ID" value="OXA50072.1"/>
    <property type="molecule type" value="Genomic_DNA"/>
</dbReference>
<keyword evidence="2" id="KW-1133">Transmembrane helix</keyword>
<keyword evidence="2" id="KW-0812">Transmembrane</keyword>
<feature type="transmembrane region" description="Helical" evidence="2">
    <location>
        <begin position="197"/>
        <end position="218"/>
    </location>
</feature>
<evidence type="ECO:0000256" key="2">
    <source>
        <dbReference type="SAM" id="Phobius"/>
    </source>
</evidence>
<accession>A0A226DX73</accession>
<feature type="transmembrane region" description="Helical" evidence="2">
    <location>
        <begin position="133"/>
        <end position="155"/>
    </location>
</feature>
<feature type="compositionally biased region" description="Polar residues" evidence="1">
    <location>
        <begin position="45"/>
        <end position="60"/>
    </location>
</feature>
<comment type="caution">
    <text evidence="3">The sequence shown here is derived from an EMBL/GenBank/DDBJ whole genome shotgun (WGS) entry which is preliminary data.</text>
</comment>
<organism evidence="3 4">
    <name type="scientific">Folsomia candida</name>
    <name type="common">Springtail</name>
    <dbReference type="NCBI Taxonomy" id="158441"/>
    <lineage>
        <taxon>Eukaryota</taxon>
        <taxon>Metazoa</taxon>
        <taxon>Ecdysozoa</taxon>
        <taxon>Arthropoda</taxon>
        <taxon>Hexapoda</taxon>
        <taxon>Collembola</taxon>
        <taxon>Entomobryomorpha</taxon>
        <taxon>Isotomoidea</taxon>
        <taxon>Isotomidae</taxon>
        <taxon>Proisotominae</taxon>
        <taxon>Folsomia</taxon>
    </lineage>
</organism>
<dbReference type="AlphaFoldDB" id="A0A226DX73"/>
<evidence type="ECO:0008006" key="5">
    <source>
        <dbReference type="Google" id="ProtNLM"/>
    </source>
</evidence>
<sequence>MGKPDGTHSPNVNIDHFLSTLKKYHRKSIAIHRSSIGGIVERRSTSGSKGSNHSNPTVKNVLTVPLGGEGGHGRKGSRTNTHTKPVALRVEVAVVQVGAQVDTILSRFRDAIAESDVFVEQSAESPHLTCIRISFVTLVPFAIFLVWDTLAVLIFQMPHLSLIDLPGLILIFQFVGIVFAMYGYMVQFVTTGSSSRYVTIAYLALIGQSILFTWRVFLEVTYDGRRYQEKNYLPRLIRYFD</sequence>
<name>A0A226DX73_FOLCA</name>
<keyword evidence="2" id="KW-0472">Membrane</keyword>
<gene>
    <name evidence="3" type="ORF">Fcan01_15027</name>
</gene>
<feature type="region of interest" description="Disordered" evidence="1">
    <location>
        <begin position="40"/>
        <end position="60"/>
    </location>
</feature>
<feature type="transmembrane region" description="Helical" evidence="2">
    <location>
        <begin position="167"/>
        <end position="185"/>
    </location>
</feature>